<organism evidence="3 4">
    <name type="scientific">Tumebacillus permanentifrigoris</name>
    <dbReference type="NCBI Taxonomy" id="378543"/>
    <lineage>
        <taxon>Bacteria</taxon>
        <taxon>Bacillati</taxon>
        <taxon>Bacillota</taxon>
        <taxon>Bacilli</taxon>
        <taxon>Bacillales</taxon>
        <taxon>Alicyclobacillaceae</taxon>
        <taxon>Tumebacillus</taxon>
    </lineage>
</organism>
<sequence>MDNLQEFVYLFKPKRDNFFESMTPEEMAAMGQHVEYSNRLFSEGKIVLGGACTNGAFGIIVFRAESPEAAQEIFDNDPAVVAGVVDAELHPYRVALLQGR</sequence>
<dbReference type="RefSeq" id="WP_109690753.1">
    <property type="nucleotide sequence ID" value="NZ_QGGL01000018.1"/>
</dbReference>
<keyword evidence="4" id="KW-1185">Reference proteome</keyword>
<reference evidence="3 4" key="1">
    <citation type="submission" date="2018-05" db="EMBL/GenBank/DDBJ databases">
        <title>Genomic Encyclopedia of Type Strains, Phase IV (KMG-IV): sequencing the most valuable type-strain genomes for metagenomic binning, comparative biology and taxonomic classification.</title>
        <authorList>
            <person name="Goeker M."/>
        </authorList>
    </citation>
    <scope>NUCLEOTIDE SEQUENCE [LARGE SCALE GENOMIC DNA]</scope>
    <source>
        <strain evidence="3 4">DSM 18773</strain>
    </source>
</reference>
<protein>
    <submittedName>
        <fullName evidence="3">YCII-related domain-containing protein</fullName>
    </submittedName>
</protein>
<evidence type="ECO:0000259" key="2">
    <source>
        <dbReference type="Pfam" id="PF03795"/>
    </source>
</evidence>
<dbReference type="Gene3D" id="3.30.70.1060">
    <property type="entry name" value="Dimeric alpha+beta barrel"/>
    <property type="match status" value="1"/>
</dbReference>
<name>A0A316DRC9_9BACL</name>
<gene>
    <name evidence="3" type="ORF">C7459_11886</name>
</gene>
<dbReference type="SUPFAM" id="SSF54909">
    <property type="entry name" value="Dimeric alpha+beta barrel"/>
    <property type="match status" value="1"/>
</dbReference>
<dbReference type="AlphaFoldDB" id="A0A316DRC9"/>
<evidence type="ECO:0000313" key="3">
    <source>
        <dbReference type="EMBL" id="PWK07016.1"/>
    </source>
</evidence>
<accession>A0A316DRC9</accession>
<comment type="similarity">
    <text evidence="1">Belongs to the YciI family.</text>
</comment>
<evidence type="ECO:0000256" key="1">
    <source>
        <dbReference type="ARBA" id="ARBA00007689"/>
    </source>
</evidence>
<dbReference type="Proteomes" id="UP000245634">
    <property type="component" value="Unassembled WGS sequence"/>
</dbReference>
<dbReference type="Pfam" id="PF03795">
    <property type="entry name" value="YCII"/>
    <property type="match status" value="1"/>
</dbReference>
<proteinExistence type="inferred from homology"/>
<feature type="domain" description="YCII-related" evidence="2">
    <location>
        <begin position="18"/>
        <end position="85"/>
    </location>
</feature>
<dbReference type="InterPro" id="IPR005545">
    <property type="entry name" value="YCII"/>
</dbReference>
<evidence type="ECO:0000313" key="4">
    <source>
        <dbReference type="Proteomes" id="UP000245634"/>
    </source>
</evidence>
<dbReference type="EMBL" id="QGGL01000018">
    <property type="protein sequence ID" value="PWK07016.1"/>
    <property type="molecule type" value="Genomic_DNA"/>
</dbReference>
<dbReference type="InterPro" id="IPR011008">
    <property type="entry name" value="Dimeric_a/b-barrel"/>
</dbReference>
<dbReference type="OrthoDB" id="8589613at2"/>
<comment type="caution">
    <text evidence="3">The sequence shown here is derived from an EMBL/GenBank/DDBJ whole genome shotgun (WGS) entry which is preliminary data.</text>
</comment>